<dbReference type="Proteomes" id="UP000094313">
    <property type="component" value="Chromosome"/>
</dbReference>
<accession>A0A1D7QMU8</accession>
<keyword evidence="2" id="KW-1185">Reference proteome</keyword>
<dbReference type="AlphaFoldDB" id="A0A1D7QMU8"/>
<dbReference type="SUPFAM" id="SSF51197">
    <property type="entry name" value="Clavaminate synthase-like"/>
    <property type="match status" value="1"/>
</dbReference>
<evidence type="ECO:0008006" key="3">
    <source>
        <dbReference type="Google" id="ProtNLM"/>
    </source>
</evidence>
<dbReference type="EMBL" id="CP017141">
    <property type="protein sequence ID" value="AOM79990.1"/>
    <property type="molecule type" value="Genomic_DNA"/>
</dbReference>
<dbReference type="RefSeq" id="WP_069381652.1">
    <property type="nucleotide sequence ID" value="NZ_CP017141.1"/>
</dbReference>
<evidence type="ECO:0000313" key="2">
    <source>
        <dbReference type="Proteomes" id="UP000094313"/>
    </source>
</evidence>
<dbReference type="Gene3D" id="2.60.120.650">
    <property type="entry name" value="Cupin"/>
    <property type="match status" value="1"/>
</dbReference>
<name>A0A1D7QMU8_9SPHI</name>
<gene>
    <name evidence="1" type="ORF">BFS30_24210</name>
</gene>
<dbReference type="KEGG" id="psty:BFS30_24210"/>
<organism evidence="1 2">
    <name type="scientific">Pedobacter steynii</name>
    <dbReference type="NCBI Taxonomy" id="430522"/>
    <lineage>
        <taxon>Bacteria</taxon>
        <taxon>Pseudomonadati</taxon>
        <taxon>Bacteroidota</taxon>
        <taxon>Sphingobacteriia</taxon>
        <taxon>Sphingobacteriales</taxon>
        <taxon>Sphingobacteriaceae</taxon>
        <taxon>Pedobacter</taxon>
    </lineage>
</organism>
<sequence length="438" mass="49855">MATIILQETSTTTEQPIDLATWQKILEKTNNFKLPGVEQGILSAQQVLDFKTSIMDVIRFICTQQTDEYGFRVYLDGKKMGSDYLKSSVYPNLPAVGDDGSTWTKDVFQENKFGIILNSSEKFSMKIADQLSALMHPLLDTLGIPSSGMHSTVFIGNYGFTPLGIHQDHYGANVIHFHLGPGEKIMYTWDASLFEGLDPADKTLEEVLPKAKEFPFGTGDLYFMPWDQYHIGRTDEISTGLTVWFDNHSNKALLETLISAVKLQFPNDQLTDITPLEKDIHQLNFSIIDKIVSGNPRATELSFKDLLKQTFSEFKLALFSNRGWRAIPMTMEEISSFKVDDHYNELNDKNIQVPFPYQLYYNVNEPEITVYARGAKITIKHHPYIEEIIAELNSNQVINTDILLEKLTTVWPKEAGLYFLAMLYNKRGFYIISDPSKP</sequence>
<proteinExistence type="predicted"/>
<reference evidence="1 2" key="1">
    <citation type="submission" date="2016-08" db="EMBL/GenBank/DDBJ databases">
        <authorList>
            <person name="Seilhamer J.J."/>
        </authorList>
    </citation>
    <scope>NUCLEOTIDE SEQUENCE [LARGE SCALE GENOMIC DNA]</scope>
    <source>
        <strain evidence="1 2">DX4</strain>
    </source>
</reference>
<dbReference type="OrthoDB" id="4518480at2"/>
<protein>
    <recommendedName>
        <fullName evidence="3">JmjC domain-containing protein</fullName>
    </recommendedName>
</protein>
<evidence type="ECO:0000313" key="1">
    <source>
        <dbReference type="EMBL" id="AOM79990.1"/>
    </source>
</evidence>